<dbReference type="Gene3D" id="3.30.420.10">
    <property type="entry name" value="Ribonuclease H-like superfamily/Ribonuclease H"/>
    <property type="match status" value="1"/>
</dbReference>
<dbReference type="CDD" id="cd06222">
    <property type="entry name" value="RNase_H_like"/>
    <property type="match status" value="1"/>
</dbReference>
<dbReference type="GO" id="GO:0003676">
    <property type="term" value="F:nucleic acid binding"/>
    <property type="evidence" value="ECO:0007669"/>
    <property type="project" value="InterPro"/>
</dbReference>
<dbReference type="EMBL" id="CP093347">
    <property type="protein sequence ID" value="WOH00218.1"/>
    <property type="molecule type" value="Genomic_DNA"/>
</dbReference>
<dbReference type="InterPro" id="IPR052929">
    <property type="entry name" value="RNase_H-like_EbsB-rel"/>
</dbReference>
<dbReference type="InterPro" id="IPR002156">
    <property type="entry name" value="RNaseH_domain"/>
</dbReference>
<dbReference type="InterPro" id="IPR012337">
    <property type="entry name" value="RNaseH-like_sf"/>
</dbReference>
<dbReference type="SUPFAM" id="SSF53098">
    <property type="entry name" value="Ribonuclease H-like"/>
    <property type="match status" value="1"/>
</dbReference>
<reference evidence="2" key="2">
    <citation type="submission" date="2022-03" db="EMBL/GenBank/DDBJ databases">
        <title>Draft title - Genomic analysis of global carrot germplasm unveils the trajectory of domestication and the origin of high carotenoid orange carrot.</title>
        <authorList>
            <person name="Iorizzo M."/>
            <person name="Ellison S."/>
            <person name="Senalik D."/>
            <person name="Macko-Podgorni A."/>
            <person name="Grzebelus D."/>
            <person name="Bostan H."/>
            <person name="Rolling W."/>
            <person name="Curaba J."/>
            <person name="Simon P."/>
        </authorList>
    </citation>
    <scope>NUCLEOTIDE SEQUENCE</scope>
    <source>
        <tissue evidence="2">Leaf</tissue>
    </source>
</reference>
<proteinExistence type="predicted"/>
<sequence>MAKESISHLFWSCDLPAWAWSFIGKWWSINSLIHRNASFNLALILGLKKSKFIKPVWHLTVAATLWSIWLARNEFVFSNTRLKADTLQELIFVRIAKWGMASGVLSFAYDPTWRINPIGAISLHHHQLRHAYWASRCEVYDIICMSDAAWVNNCGGVGGIIKLNTGKLLYCFSGPSNSFNVHEAEVLALIHILNKLRSICSPNDKVVICTDSTVAINAFSQGLKVDFPLLIPDFDVQKLLDNSVCLNFIPSELNDEADHLAKGGINRLTTKYFWASRD</sequence>
<gene>
    <name evidence="2" type="ORF">DCAR_0519576</name>
</gene>
<dbReference type="GO" id="GO:0004523">
    <property type="term" value="F:RNA-DNA hybrid ribonuclease activity"/>
    <property type="evidence" value="ECO:0007669"/>
    <property type="project" value="InterPro"/>
</dbReference>
<organism evidence="2 3">
    <name type="scientific">Daucus carota subsp. sativus</name>
    <name type="common">Carrot</name>
    <dbReference type="NCBI Taxonomy" id="79200"/>
    <lineage>
        <taxon>Eukaryota</taxon>
        <taxon>Viridiplantae</taxon>
        <taxon>Streptophyta</taxon>
        <taxon>Embryophyta</taxon>
        <taxon>Tracheophyta</taxon>
        <taxon>Spermatophyta</taxon>
        <taxon>Magnoliopsida</taxon>
        <taxon>eudicotyledons</taxon>
        <taxon>Gunneridae</taxon>
        <taxon>Pentapetalae</taxon>
        <taxon>asterids</taxon>
        <taxon>campanulids</taxon>
        <taxon>Apiales</taxon>
        <taxon>Apiaceae</taxon>
        <taxon>Apioideae</taxon>
        <taxon>Scandiceae</taxon>
        <taxon>Daucinae</taxon>
        <taxon>Daucus</taxon>
        <taxon>Daucus sect. Daucus</taxon>
    </lineage>
</organism>
<evidence type="ECO:0000313" key="2">
    <source>
        <dbReference type="EMBL" id="WOH00218.1"/>
    </source>
</evidence>
<feature type="domain" description="RNase H type-1" evidence="1">
    <location>
        <begin position="152"/>
        <end position="262"/>
    </location>
</feature>
<dbReference type="InterPro" id="IPR044730">
    <property type="entry name" value="RNase_H-like_dom_plant"/>
</dbReference>
<dbReference type="Pfam" id="PF13456">
    <property type="entry name" value="RVT_3"/>
    <property type="match status" value="1"/>
</dbReference>
<evidence type="ECO:0000259" key="1">
    <source>
        <dbReference type="Pfam" id="PF13456"/>
    </source>
</evidence>
<dbReference type="AlphaFoldDB" id="A0AAF1B0Q3"/>
<reference evidence="2" key="1">
    <citation type="journal article" date="2016" name="Nat. Genet.">
        <title>A high-quality carrot genome assembly provides new insights into carotenoid accumulation and asterid genome evolution.</title>
        <authorList>
            <person name="Iorizzo M."/>
            <person name="Ellison S."/>
            <person name="Senalik D."/>
            <person name="Zeng P."/>
            <person name="Satapoomin P."/>
            <person name="Huang J."/>
            <person name="Bowman M."/>
            <person name="Iovene M."/>
            <person name="Sanseverino W."/>
            <person name="Cavagnaro P."/>
            <person name="Yildiz M."/>
            <person name="Macko-Podgorni A."/>
            <person name="Moranska E."/>
            <person name="Grzebelus E."/>
            <person name="Grzebelus D."/>
            <person name="Ashrafi H."/>
            <person name="Zheng Z."/>
            <person name="Cheng S."/>
            <person name="Spooner D."/>
            <person name="Van Deynze A."/>
            <person name="Simon P."/>
        </authorList>
    </citation>
    <scope>NUCLEOTIDE SEQUENCE</scope>
    <source>
        <tissue evidence="2">Leaf</tissue>
    </source>
</reference>
<keyword evidence="3" id="KW-1185">Reference proteome</keyword>
<evidence type="ECO:0000313" key="3">
    <source>
        <dbReference type="Proteomes" id="UP000077755"/>
    </source>
</evidence>
<accession>A0AAF1B0Q3</accession>
<dbReference type="PANTHER" id="PTHR47074">
    <property type="entry name" value="BNAC02G40300D PROTEIN"/>
    <property type="match status" value="1"/>
</dbReference>
<name>A0AAF1B0Q3_DAUCS</name>
<dbReference type="PANTHER" id="PTHR47074:SF11">
    <property type="entry name" value="REVERSE TRANSCRIPTASE-LIKE PROTEIN"/>
    <property type="match status" value="1"/>
</dbReference>
<dbReference type="Proteomes" id="UP000077755">
    <property type="component" value="Chromosome 5"/>
</dbReference>
<protein>
    <recommendedName>
        <fullName evidence="1">RNase H type-1 domain-containing protein</fullName>
    </recommendedName>
</protein>
<dbReference type="InterPro" id="IPR036397">
    <property type="entry name" value="RNaseH_sf"/>
</dbReference>